<sequence>MNEPLRVLIAGAGLGGLCLAQRLHQAGVDVLVLERDAGPYSRAQGHRVHIDQRGEDALRACLPGPLFELYQATRGQPSERMMLINAEGARLQEVPLPALPDGTSIIRTGRAVSRNTLREILLGGLDGVVRFGKAFTRYEQDGGGQVRAWFADGTSESGDVLVGADGIGSAVRGQRLPQARVEDLEIRWIGGKGPITGEIERSLPDGLEHAFAAVTGMDPAMMIGYMRFENQPRPTAEHLAPDVLLTDTGDFVMWAITVHRDRLDASDAHLPGPELHRRALDLTADAHPAMRRIIERSWPEQTFHLSIGTTLPIPAWVSDHVTLLGDAVHAMPPSRGSGANTALSDAADLARHLITVQQGSSTLLEAISAYERAMIERGFAAVESSTSAIEAIARKIIR</sequence>
<feature type="domain" description="FAD-binding" evidence="5">
    <location>
        <begin position="316"/>
        <end position="371"/>
    </location>
</feature>
<reference evidence="7" key="1">
    <citation type="journal article" date="2019" name="Int. J. Syst. Evol. Microbiol.">
        <title>The Global Catalogue of Microorganisms (GCM) 10K type strain sequencing project: providing services to taxonomists for standard genome sequencing and annotation.</title>
        <authorList>
            <consortium name="The Broad Institute Genomics Platform"/>
            <consortium name="The Broad Institute Genome Sequencing Center for Infectious Disease"/>
            <person name="Wu L."/>
            <person name="Ma J."/>
        </authorList>
    </citation>
    <scope>NUCLEOTIDE SEQUENCE [LARGE SCALE GENOMIC DNA]</scope>
    <source>
        <strain evidence="7">JCM 16904</strain>
    </source>
</reference>
<keyword evidence="1" id="KW-0285">Flavoprotein</keyword>
<organism evidence="6 7">
    <name type="scientific">Nonomuraea antimicrobica</name>
    <dbReference type="NCBI Taxonomy" id="561173"/>
    <lineage>
        <taxon>Bacteria</taxon>
        <taxon>Bacillati</taxon>
        <taxon>Actinomycetota</taxon>
        <taxon>Actinomycetes</taxon>
        <taxon>Streptosporangiales</taxon>
        <taxon>Streptosporangiaceae</taxon>
        <taxon>Nonomuraea</taxon>
    </lineage>
</organism>
<dbReference type="PANTHER" id="PTHR47178">
    <property type="entry name" value="MONOOXYGENASE, FAD-BINDING"/>
    <property type="match status" value="1"/>
</dbReference>
<name>A0ABP7DVN8_9ACTN</name>
<dbReference type="RefSeq" id="WP_344893710.1">
    <property type="nucleotide sequence ID" value="NZ_BAAAZP010000211.1"/>
</dbReference>
<dbReference type="PANTHER" id="PTHR47178:SF6">
    <property type="entry name" value="FAD-BINDING DOMAIN-CONTAINING PROTEIN"/>
    <property type="match status" value="1"/>
</dbReference>
<keyword evidence="4 6" id="KW-0503">Monooxygenase</keyword>
<dbReference type="InterPro" id="IPR036188">
    <property type="entry name" value="FAD/NAD-bd_sf"/>
</dbReference>
<keyword evidence="3" id="KW-0560">Oxidoreductase</keyword>
<dbReference type="Gene3D" id="3.50.50.60">
    <property type="entry name" value="FAD/NAD(P)-binding domain"/>
    <property type="match status" value="1"/>
</dbReference>
<evidence type="ECO:0000256" key="4">
    <source>
        <dbReference type="ARBA" id="ARBA00023033"/>
    </source>
</evidence>
<dbReference type="SUPFAM" id="SSF51905">
    <property type="entry name" value="FAD/NAD(P)-binding domain"/>
    <property type="match status" value="1"/>
</dbReference>
<dbReference type="PRINTS" id="PR00420">
    <property type="entry name" value="RNGMNOXGNASE"/>
</dbReference>
<evidence type="ECO:0000313" key="7">
    <source>
        <dbReference type="Proteomes" id="UP001500902"/>
    </source>
</evidence>
<evidence type="ECO:0000256" key="2">
    <source>
        <dbReference type="ARBA" id="ARBA00022827"/>
    </source>
</evidence>
<dbReference type="GO" id="GO:0004497">
    <property type="term" value="F:monooxygenase activity"/>
    <property type="evidence" value="ECO:0007669"/>
    <property type="project" value="UniProtKB-KW"/>
</dbReference>
<protein>
    <submittedName>
        <fullName evidence="6">FAD-dependent monooxygenase</fullName>
    </submittedName>
</protein>
<dbReference type="Pfam" id="PF01494">
    <property type="entry name" value="FAD_binding_3"/>
    <property type="match status" value="2"/>
</dbReference>
<gene>
    <name evidence="6" type="ORF">GCM10022224_090480</name>
</gene>
<keyword evidence="2" id="KW-0274">FAD</keyword>
<dbReference type="Proteomes" id="UP001500902">
    <property type="component" value="Unassembled WGS sequence"/>
</dbReference>
<evidence type="ECO:0000259" key="5">
    <source>
        <dbReference type="Pfam" id="PF01494"/>
    </source>
</evidence>
<comment type="caution">
    <text evidence="6">The sequence shown here is derived from an EMBL/GenBank/DDBJ whole genome shotgun (WGS) entry which is preliminary data.</text>
</comment>
<keyword evidence="7" id="KW-1185">Reference proteome</keyword>
<dbReference type="InterPro" id="IPR002938">
    <property type="entry name" value="FAD-bd"/>
</dbReference>
<feature type="domain" description="FAD-binding" evidence="5">
    <location>
        <begin position="6"/>
        <end position="49"/>
    </location>
</feature>
<evidence type="ECO:0000313" key="6">
    <source>
        <dbReference type="EMBL" id="GAA3710925.1"/>
    </source>
</evidence>
<evidence type="ECO:0000256" key="1">
    <source>
        <dbReference type="ARBA" id="ARBA00022630"/>
    </source>
</evidence>
<evidence type="ECO:0000256" key="3">
    <source>
        <dbReference type="ARBA" id="ARBA00023002"/>
    </source>
</evidence>
<dbReference type="EMBL" id="BAAAZP010000211">
    <property type="protein sequence ID" value="GAA3710925.1"/>
    <property type="molecule type" value="Genomic_DNA"/>
</dbReference>
<accession>A0ABP7DVN8</accession>
<proteinExistence type="predicted"/>